<feature type="domain" description="HTH gntR-type" evidence="6">
    <location>
        <begin position="13"/>
        <end position="81"/>
    </location>
</feature>
<keyword evidence="4" id="KW-0238">DNA-binding</keyword>
<dbReference type="OrthoDB" id="9804020at2"/>
<evidence type="ECO:0000313" key="7">
    <source>
        <dbReference type="EMBL" id="SFE67732.1"/>
    </source>
</evidence>
<organism evidence="7 8">
    <name type="scientific">Paracidovorax wautersii</name>
    <dbReference type="NCBI Taxonomy" id="1177982"/>
    <lineage>
        <taxon>Bacteria</taxon>
        <taxon>Pseudomonadati</taxon>
        <taxon>Pseudomonadota</taxon>
        <taxon>Betaproteobacteria</taxon>
        <taxon>Burkholderiales</taxon>
        <taxon>Comamonadaceae</taxon>
        <taxon>Paracidovorax</taxon>
    </lineage>
</organism>
<dbReference type="Gene3D" id="3.40.640.10">
    <property type="entry name" value="Type I PLP-dependent aspartate aminotransferase-like (Major domain)"/>
    <property type="match status" value="1"/>
</dbReference>
<dbReference type="Pfam" id="PF00392">
    <property type="entry name" value="GntR"/>
    <property type="match status" value="1"/>
</dbReference>
<dbReference type="CDD" id="cd07377">
    <property type="entry name" value="WHTH_GntR"/>
    <property type="match status" value="1"/>
</dbReference>
<dbReference type="Gene3D" id="1.10.10.10">
    <property type="entry name" value="Winged helix-like DNA-binding domain superfamily/Winged helix DNA-binding domain"/>
    <property type="match status" value="1"/>
</dbReference>
<keyword evidence="2" id="KW-0663">Pyridoxal phosphate</keyword>
<comment type="similarity">
    <text evidence="1">In the C-terminal section; belongs to the class-I pyridoxal-phosphate-dependent aminotransferase family.</text>
</comment>
<evidence type="ECO:0000256" key="4">
    <source>
        <dbReference type="ARBA" id="ARBA00023125"/>
    </source>
</evidence>
<sequence>MLEPYLRPFEPGRSLQEQLRESLLNALLDGALLPTEPLPSSRKLSQLLKVSRNTVVLVYEQLMRDGFLSAVDRRGYFVNEGFVRHQLRVRLQPAPEKWFAAREDAPDWVRRLGRRTVVEQAIVKPRNWRDYTYPFIYGQVEYDEATAARWRHCVRLAQTRAHMQSWMDDHVMHDDPLLVEQIVQRVLPRRAIRARPEQVLVTIGTQNSLFLLAQALAQPELVFGMENPGYVDARNIFAHAGCQMRPLRVDSQGLVPGAHLHECDLVFCTPSYQSPMGVTMPVYRRMDLLERARQHDFVLIEDDYDTEFNDLGSNHPALKSFDDSGRVIYLGSLSKNLLPGVRLGFIVADEALIEALRALRRYAYRHPPMNNERTMALFLWMGYGEEHARRWRERLAPKWQAISRALAAQLPQCRSTSLPGSSLLWVQGPQELDARALQVHAARRGVLIEPGDVHFFEGVQRPTQFFRLGFGAMPLHQIEPGMAALGAAWRECLGA</sequence>
<reference evidence="8" key="1">
    <citation type="submission" date="2016-10" db="EMBL/GenBank/DDBJ databases">
        <authorList>
            <person name="Varghese N."/>
            <person name="Submissions S."/>
        </authorList>
    </citation>
    <scope>NUCLEOTIDE SEQUENCE [LARGE SCALE GENOMIC DNA]</scope>
    <source>
        <strain evidence="8">DSM 27981</strain>
    </source>
</reference>
<evidence type="ECO:0000256" key="2">
    <source>
        <dbReference type="ARBA" id="ARBA00022898"/>
    </source>
</evidence>
<dbReference type="RefSeq" id="WP_092939044.1">
    <property type="nucleotide sequence ID" value="NZ_FONX01000004.1"/>
</dbReference>
<dbReference type="EMBL" id="FONX01000004">
    <property type="protein sequence ID" value="SFE67732.1"/>
    <property type="molecule type" value="Genomic_DNA"/>
</dbReference>
<dbReference type="CDD" id="cd00609">
    <property type="entry name" value="AAT_like"/>
    <property type="match status" value="1"/>
</dbReference>
<dbReference type="SMART" id="SM00345">
    <property type="entry name" value="HTH_GNTR"/>
    <property type="match status" value="1"/>
</dbReference>
<evidence type="ECO:0000256" key="5">
    <source>
        <dbReference type="ARBA" id="ARBA00023163"/>
    </source>
</evidence>
<dbReference type="SUPFAM" id="SSF46785">
    <property type="entry name" value="Winged helix' DNA-binding domain"/>
    <property type="match status" value="1"/>
</dbReference>
<dbReference type="Pfam" id="PF00155">
    <property type="entry name" value="Aminotran_1_2"/>
    <property type="match status" value="1"/>
</dbReference>
<dbReference type="PANTHER" id="PTHR46577:SF1">
    <property type="entry name" value="HTH-TYPE TRANSCRIPTIONAL REGULATORY PROTEIN GABR"/>
    <property type="match status" value="1"/>
</dbReference>
<protein>
    <submittedName>
        <fullName evidence="7">Transcriptional regulator, GntR family</fullName>
    </submittedName>
</protein>
<name>A0A1I2CHW0_9BURK</name>
<dbReference type="InterPro" id="IPR015424">
    <property type="entry name" value="PyrdxlP-dep_Trfase"/>
</dbReference>
<dbReference type="GO" id="GO:0003677">
    <property type="term" value="F:DNA binding"/>
    <property type="evidence" value="ECO:0007669"/>
    <property type="project" value="UniProtKB-KW"/>
</dbReference>
<dbReference type="InterPro" id="IPR004839">
    <property type="entry name" value="Aminotransferase_I/II_large"/>
</dbReference>
<dbReference type="InterPro" id="IPR036388">
    <property type="entry name" value="WH-like_DNA-bd_sf"/>
</dbReference>
<keyword evidence="3" id="KW-0805">Transcription regulation</keyword>
<dbReference type="PANTHER" id="PTHR46577">
    <property type="entry name" value="HTH-TYPE TRANSCRIPTIONAL REGULATORY PROTEIN GABR"/>
    <property type="match status" value="1"/>
</dbReference>
<dbReference type="STRING" id="1177982.SAMN04489711_10497"/>
<dbReference type="InterPro" id="IPR000524">
    <property type="entry name" value="Tscrpt_reg_HTH_GntR"/>
</dbReference>
<proteinExistence type="inferred from homology"/>
<keyword evidence="8" id="KW-1185">Reference proteome</keyword>
<dbReference type="GO" id="GO:0030170">
    <property type="term" value="F:pyridoxal phosphate binding"/>
    <property type="evidence" value="ECO:0007669"/>
    <property type="project" value="InterPro"/>
</dbReference>
<gene>
    <name evidence="7" type="ORF">SAMN04489711_10497</name>
</gene>
<dbReference type="GO" id="GO:0003700">
    <property type="term" value="F:DNA-binding transcription factor activity"/>
    <property type="evidence" value="ECO:0007669"/>
    <property type="project" value="InterPro"/>
</dbReference>
<dbReference type="AlphaFoldDB" id="A0A1I2CHW0"/>
<dbReference type="Proteomes" id="UP000199119">
    <property type="component" value="Unassembled WGS sequence"/>
</dbReference>
<dbReference type="InterPro" id="IPR015421">
    <property type="entry name" value="PyrdxlP-dep_Trfase_major"/>
</dbReference>
<accession>A0A1I2CHW0</accession>
<evidence type="ECO:0000256" key="1">
    <source>
        <dbReference type="ARBA" id="ARBA00005384"/>
    </source>
</evidence>
<dbReference type="InterPro" id="IPR036390">
    <property type="entry name" value="WH_DNA-bd_sf"/>
</dbReference>
<keyword evidence="5" id="KW-0804">Transcription</keyword>
<dbReference type="SUPFAM" id="SSF53383">
    <property type="entry name" value="PLP-dependent transferases"/>
    <property type="match status" value="1"/>
</dbReference>
<evidence type="ECO:0000256" key="3">
    <source>
        <dbReference type="ARBA" id="ARBA00023015"/>
    </source>
</evidence>
<dbReference type="InterPro" id="IPR051446">
    <property type="entry name" value="HTH_trans_reg/aminotransferase"/>
</dbReference>
<dbReference type="PROSITE" id="PS50949">
    <property type="entry name" value="HTH_GNTR"/>
    <property type="match status" value="1"/>
</dbReference>
<evidence type="ECO:0000313" key="8">
    <source>
        <dbReference type="Proteomes" id="UP000199119"/>
    </source>
</evidence>
<evidence type="ECO:0000259" key="6">
    <source>
        <dbReference type="PROSITE" id="PS50949"/>
    </source>
</evidence>